<evidence type="ECO:0000256" key="13">
    <source>
        <dbReference type="SAM" id="SignalP"/>
    </source>
</evidence>
<keyword evidence="17" id="KW-1185">Reference proteome</keyword>
<feature type="region of interest" description="Disordered" evidence="12">
    <location>
        <begin position="207"/>
        <end position="227"/>
    </location>
</feature>
<dbReference type="InterPro" id="IPR012910">
    <property type="entry name" value="Plug_dom"/>
</dbReference>
<dbReference type="GO" id="GO:0009279">
    <property type="term" value="C:cell outer membrane"/>
    <property type="evidence" value="ECO:0007669"/>
    <property type="project" value="UniProtKB-SubCell"/>
</dbReference>
<evidence type="ECO:0000256" key="10">
    <source>
        <dbReference type="PROSITE-ProRule" id="PRU01360"/>
    </source>
</evidence>
<dbReference type="Gene3D" id="2.40.170.20">
    <property type="entry name" value="TonB-dependent receptor, beta-barrel domain"/>
    <property type="match status" value="1"/>
</dbReference>
<dbReference type="PROSITE" id="PS52016">
    <property type="entry name" value="TONB_DEPENDENT_REC_3"/>
    <property type="match status" value="1"/>
</dbReference>
<evidence type="ECO:0000256" key="4">
    <source>
        <dbReference type="ARBA" id="ARBA00022452"/>
    </source>
</evidence>
<dbReference type="InterPro" id="IPR037066">
    <property type="entry name" value="Plug_dom_sf"/>
</dbReference>
<evidence type="ECO:0000256" key="6">
    <source>
        <dbReference type="ARBA" id="ARBA00023077"/>
    </source>
</evidence>
<feature type="domain" description="TonB-dependent receptor-like beta-barrel" evidence="14">
    <location>
        <begin position="224"/>
        <end position="639"/>
    </location>
</feature>
<gene>
    <name evidence="16" type="ORF">METUNv1_02939</name>
</gene>
<dbReference type="GO" id="GO:0044718">
    <property type="term" value="P:siderophore transmembrane transport"/>
    <property type="evidence" value="ECO:0007669"/>
    <property type="project" value="TreeGrafter"/>
</dbReference>
<dbReference type="STRING" id="1000565.METUNv1_02939"/>
<comment type="similarity">
    <text evidence="2 10 11">Belongs to the TonB-dependent receptor family.</text>
</comment>
<feature type="chain" id="PRO_5003327204" evidence="13">
    <location>
        <begin position="26"/>
        <end position="670"/>
    </location>
</feature>
<keyword evidence="6 11" id="KW-0798">TonB box</keyword>
<dbReference type="PANTHER" id="PTHR30069">
    <property type="entry name" value="TONB-DEPENDENT OUTER MEMBRANE RECEPTOR"/>
    <property type="match status" value="1"/>
</dbReference>
<evidence type="ECO:0000256" key="8">
    <source>
        <dbReference type="ARBA" id="ARBA00023170"/>
    </source>
</evidence>
<accession>F5RF62</accession>
<keyword evidence="4 10" id="KW-1134">Transmembrane beta strand</keyword>
<dbReference type="OrthoDB" id="9795928at2"/>
<dbReference type="Proteomes" id="UP000005019">
    <property type="component" value="Unassembled WGS sequence"/>
</dbReference>
<keyword evidence="7 10" id="KW-0472">Membrane</keyword>
<comment type="caution">
    <text evidence="16">The sequence shown here is derived from an EMBL/GenBank/DDBJ whole genome shotgun (WGS) entry which is preliminary data.</text>
</comment>
<proteinExistence type="inferred from homology"/>
<dbReference type="Pfam" id="PF07715">
    <property type="entry name" value="Plug"/>
    <property type="match status" value="1"/>
</dbReference>
<dbReference type="SUPFAM" id="SSF56935">
    <property type="entry name" value="Porins"/>
    <property type="match status" value="1"/>
</dbReference>
<organism evidence="16 17">
    <name type="scientific">Methyloversatilis universalis (strain ATCC BAA-1314 / DSM 25237 / JCM 13912 / CCUG 52030 / FAM5)</name>
    <dbReference type="NCBI Taxonomy" id="1000565"/>
    <lineage>
        <taxon>Bacteria</taxon>
        <taxon>Pseudomonadati</taxon>
        <taxon>Pseudomonadota</taxon>
        <taxon>Betaproteobacteria</taxon>
        <taxon>Nitrosomonadales</taxon>
        <taxon>Sterolibacteriaceae</taxon>
        <taxon>Methyloversatilis</taxon>
    </lineage>
</organism>
<dbReference type="InterPro" id="IPR039426">
    <property type="entry name" value="TonB-dep_rcpt-like"/>
</dbReference>
<feature type="signal peptide" evidence="13">
    <location>
        <begin position="1"/>
        <end position="25"/>
    </location>
</feature>
<evidence type="ECO:0000256" key="12">
    <source>
        <dbReference type="SAM" id="MobiDB-lite"/>
    </source>
</evidence>
<evidence type="ECO:0000259" key="15">
    <source>
        <dbReference type="Pfam" id="PF07715"/>
    </source>
</evidence>
<dbReference type="Pfam" id="PF00593">
    <property type="entry name" value="TonB_dep_Rec_b-barrel"/>
    <property type="match status" value="1"/>
</dbReference>
<dbReference type="EMBL" id="AFHG01000053">
    <property type="protein sequence ID" value="EGK70718.1"/>
    <property type="molecule type" value="Genomic_DNA"/>
</dbReference>
<evidence type="ECO:0000259" key="14">
    <source>
        <dbReference type="Pfam" id="PF00593"/>
    </source>
</evidence>
<evidence type="ECO:0000256" key="5">
    <source>
        <dbReference type="ARBA" id="ARBA00022692"/>
    </source>
</evidence>
<keyword evidence="9 10" id="KW-0998">Cell outer membrane</keyword>
<protein>
    <submittedName>
        <fullName evidence="16">TonB-dependent receptor</fullName>
    </submittedName>
</protein>
<evidence type="ECO:0000256" key="9">
    <source>
        <dbReference type="ARBA" id="ARBA00023237"/>
    </source>
</evidence>
<sequence>MQFKSLLGGAVAAAASASFSVPVYAQSIQTLPAVVVTGNPLGSELSDLVSPVSVMDDHDLTLRGASTLGETVGNLPGVSSTWFGPNSSRPVIRGMDGDRVRILGNGGATVDASSLSFDHATTVDPLVVERVEVVRGPAALMYGGNAMGGVVNTLDNRIPQSAMSGVSGRVDGVVGGADSTRALAGRVEFGKQGFNLHADGFTRSTSDLRIPDSSGASRLRNSAADTEGGGIGASWAGDKGYIGASYGLYDSTYGTVAEPNVTIDMRSERWDLAGEATDLDGFITGLKFRAGHTDYRHVELDGGTPATRFFNKGTDLRVEASHRQIGAFRGVIGAQLDSSDFSALGDEAFVPSTRTDSRALFLFEETRIGALKLTFGGRLERVEVGTEGGGPIDPNTAAPRFEPAQERRFTARSAALGAIYPLNDTFSVSSQFAHTERAPTFYELFANGPHAATGNYEVGSAGLQKEQSNSIDAQLRVKHGEHSGSLGAYYSRFGNYIALAGTGRNREEDGLLNPAGELPEFAYQAVPAKFYGMEAQAHLLLCRCAGELHLDLQADMVRATNRDTGEPLPRIAPVRGMAALNWHREAVNLRMEVQGASRQDRVGAGESETAGYALVNAFASYAFTSGGVNWEAWLRGNNLFDTEARNHVSFLKGIAPMPGRSIMAGLRASF</sequence>
<keyword evidence="5 10" id="KW-0812">Transmembrane</keyword>
<evidence type="ECO:0000256" key="7">
    <source>
        <dbReference type="ARBA" id="ARBA00023136"/>
    </source>
</evidence>
<evidence type="ECO:0000313" key="16">
    <source>
        <dbReference type="EMBL" id="EGK70718.1"/>
    </source>
</evidence>
<evidence type="ECO:0000256" key="2">
    <source>
        <dbReference type="ARBA" id="ARBA00009810"/>
    </source>
</evidence>
<dbReference type="Gene3D" id="2.170.130.10">
    <property type="entry name" value="TonB-dependent receptor, plug domain"/>
    <property type="match status" value="1"/>
</dbReference>
<evidence type="ECO:0000256" key="3">
    <source>
        <dbReference type="ARBA" id="ARBA00022448"/>
    </source>
</evidence>
<evidence type="ECO:0000256" key="11">
    <source>
        <dbReference type="RuleBase" id="RU003357"/>
    </source>
</evidence>
<keyword evidence="3 10" id="KW-0813">Transport</keyword>
<evidence type="ECO:0000313" key="17">
    <source>
        <dbReference type="Proteomes" id="UP000005019"/>
    </source>
</evidence>
<dbReference type="PANTHER" id="PTHR30069:SF40">
    <property type="entry name" value="TONB-DEPENDENT RECEPTOR NMB0964-RELATED"/>
    <property type="match status" value="1"/>
</dbReference>
<dbReference type="AlphaFoldDB" id="F5RF62"/>
<reference evidence="16 17" key="1">
    <citation type="journal article" date="2011" name="J. Bacteriol.">
        <title>Genome sequence of Methyloversatilis universalis FAM5T, a methylotrophic representative of the order Rhodocyclales.</title>
        <authorList>
            <person name="Kittichotirat W."/>
            <person name="Good N.M."/>
            <person name="Hall R."/>
            <person name="Bringel F."/>
            <person name="Lajus A."/>
            <person name="Medigue C."/>
            <person name="Smalley N.E."/>
            <person name="Beck D."/>
            <person name="Bumgarner R."/>
            <person name="Vuilleumier S."/>
            <person name="Kalyuzhnaya M.G."/>
        </authorList>
    </citation>
    <scope>NUCLEOTIDE SEQUENCE [LARGE SCALE GENOMIC DNA]</scope>
    <source>
        <strain evidence="17">ATCC BAA-1314 / JCM 13912 / FAM5</strain>
    </source>
</reference>
<comment type="subcellular location">
    <subcellularLocation>
        <location evidence="1 10">Cell outer membrane</location>
        <topology evidence="1 10">Multi-pass membrane protein</topology>
    </subcellularLocation>
</comment>
<feature type="compositionally biased region" description="Polar residues" evidence="12">
    <location>
        <begin position="214"/>
        <end position="224"/>
    </location>
</feature>
<dbReference type="GO" id="GO:0015344">
    <property type="term" value="F:siderophore uptake transmembrane transporter activity"/>
    <property type="evidence" value="ECO:0007669"/>
    <property type="project" value="TreeGrafter"/>
</dbReference>
<dbReference type="RefSeq" id="WP_008063003.1">
    <property type="nucleotide sequence ID" value="NZ_AFHG01000053.1"/>
</dbReference>
<keyword evidence="13" id="KW-0732">Signal</keyword>
<dbReference type="eggNOG" id="COG4771">
    <property type="taxonomic scope" value="Bacteria"/>
</dbReference>
<dbReference type="InterPro" id="IPR036942">
    <property type="entry name" value="Beta-barrel_TonB_sf"/>
</dbReference>
<dbReference type="InterPro" id="IPR000531">
    <property type="entry name" value="Beta-barrel_TonB"/>
</dbReference>
<keyword evidence="8 16" id="KW-0675">Receptor</keyword>
<evidence type="ECO:0000256" key="1">
    <source>
        <dbReference type="ARBA" id="ARBA00004571"/>
    </source>
</evidence>
<feature type="domain" description="TonB-dependent receptor plug" evidence="15">
    <location>
        <begin position="46"/>
        <end position="150"/>
    </location>
</feature>
<name>F5RF62_METUF</name>